<dbReference type="RefSeq" id="WP_345390324.1">
    <property type="nucleotide sequence ID" value="NZ_BAABLA010000004.1"/>
</dbReference>
<dbReference type="SUPFAM" id="SSF52540">
    <property type="entry name" value="P-loop containing nucleoside triphosphate hydrolases"/>
    <property type="match status" value="1"/>
</dbReference>
<reference evidence="2" key="1">
    <citation type="journal article" date="2019" name="Int. J. Syst. Evol. Microbiol.">
        <title>The Global Catalogue of Microorganisms (GCM) 10K type strain sequencing project: providing services to taxonomists for standard genome sequencing and annotation.</title>
        <authorList>
            <consortium name="The Broad Institute Genomics Platform"/>
            <consortium name="The Broad Institute Genome Sequencing Center for Infectious Disease"/>
            <person name="Wu L."/>
            <person name="Ma J."/>
        </authorList>
    </citation>
    <scope>NUCLEOTIDE SEQUENCE [LARGE SCALE GENOMIC DNA]</scope>
    <source>
        <strain evidence="2">KCTC 32255</strain>
    </source>
</reference>
<dbReference type="EMBL" id="JBHSXX010000001">
    <property type="protein sequence ID" value="MFC6866984.1"/>
    <property type="molecule type" value="Genomic_DNA"/>
</dbReference>
<organism evidence="1 2">
    <name type="scientific">Haloechinothrix salitolerans</name>
    <dbReference type="NCBI Taxonomy" id="926830"/>
    <lineage>
        <taxon>Bacteria</taxon>
        <taxon>Bacillati</taxon>
        <taxon>Actinomycetota</taxon>
        <taxon>Actinomycetes</taxon>
        <taxon>Pseudonocardiales</taxon>
        <taxon>Pseudonocardiaceae</taxon>
        <taxon>Haloechinothrix</taxon>
    </lineage>
</organism>
<dbReference type="Proteomes" id="UP001596337">
    <property type="component" value="Unassembled WGS sequence"/>
</dbReference>
<keyword evidence="2" id="KW-1185">Reference proteome</keyword>
<gene>
    <name evidence="1" type="ORF">ACFQGD_07475</name>
</gene>
<evidence type="ECO:0000313" key="2">
    <source>
        <dbReference type="Proteomes" id="UP001596337"/>
    </source>
</evidence>
<evidence type="ECO:0008006" key="3">
    <source>
        <dbReference type="Google" id="ProtNLM"/>
    </source>
</evidence>
<accession>A0ABW2BYQ4</accession>
<dbReference type="InterPro" id="IPR027417">
    <property type="entry name" value="P-loop_NTPase"/>
</dbReference>
<name>A0ABW2BYQ4_9PSEU</name>
<evidence type="ECO:0000313" key="1">
    <source>
        <dbReference type="EMBL" id="MFC6866984.1"/>
    </source>
</evidence>
<protein>
    <recommendedName>
        <fullName evidence="3">Restriction endonuclease</fullName>
    </recommendedName>
</protein>
<sequence length="1087" mass="119563">MMDDAEVAMAAHAPIEFSVHMSRRGRVGAREDFEDMVTDLWRCTYPDARRIEANPGDWGIDVIVGELDGDVQVCQCKFFYPATKSSHQQQIRASFRAASTAAERKGHRLSRWILCMPSSMDAPTDRWWGRWKARMAARFGIEIDRWDAAKLRGMLYQPEAARVREHYYGLAVYGPKPAAASAEQIDAYLRSLGRFTITEPGLIPLTLQVDQEEPQEAVLPDVVEVRSRTQLVGPSGCGKSHLVKHAVATWARSGCVPILLEGLLYRGDLSRQLDTAVGCHIDCRAEELLRGAEAAGMPAVVVVDGVNECDVGFRNQLVAELSTMSQLHRIGVVLVCQQTLAVPDPLAGRLIVVQALTDEQRRRLQEVHGAPGHGGIDHAFATALDVSLAAQLASVHRLSGRAEVYDAYLRERLSASSSATRVRDVLRRWATEMSSRVTMSLGRGEAERLAVRALTVAGEPVSTVDEAVGCPLVQIRDGRLYFSHEQFGVFLSAEALVVSCEDAASLAEELNRPRNRGLASFALDIESDRDRLRGVLSRLHDGAVICAALRGEFGVFVQSAADEEGRRVLRDHVDVLRSNKIDVVDMFRVRVSDDRMLVERERGLVTSIGHVVHDGLFLDEVVAVLRETDSALQRGHVNETNNASAMATLRASPVCVPFSGGPPSVAAAELLSGCHSEQVARNFQRRHGCPQPHVARLLDSLEPTSYCVSYFLCLLVQVSGSHDAARLAPGLVTRCWDTGAYHVRLAALEMAQHIRHFITADAQEALLDVLDTLRPGNVMLSTALVDALHSYGAIEEPYSVEDVHRQIEGILSRPTDPEAWEDAHTVLTNQIEGVIGAPFTEAIDALTPQQGIRLRVMAARSDQEGLFTGTILRELIGSGDHAALVAFEHRVGNATLSNVFLDVAVECFLISLQGCARFRDRPPEMLVSVKGECADAWRCVGEIVFWTHNADLSLDEMRERCAPLWTRLSGALLIAAVDPLGGLLDVAWRGGGDEVGIVRLMHLFREELQDVAEKALGRLGDMSSLRPQRRRFSENEALRVITRVLTITGGERSVELLLPYADHPEQGRRVIDAVHAIRRRLGTTQLS</sequence>
<comment type="caution">
    <text evidence="1">The sequence shown here is derived from an EMBL/GenBank/DDBJ whole genome shotgun (WGS) entry which is preliminary data.</text>
</comment>
<proteinExistence type="predicted"/>